<name>A0A653E5K2_9PSED</name>
<proteinExistence type="predicted"/>
<gene>
    <name evidence="3" type="ORF">PMYSY11_2833</name>
</gene>
<protein>
    <recommendedName>
        <fullName evidence="2">DUF1468 domain-containing protein</fullName>
    </recommendedName>
</protein>
<dbReference type="AlphaFoldDB" id="A0A653E5K2"/>
<accession>A0A653E5K2</accession>
<feature type="transmembrane region" description="Helical" evidence="1">
    <location>
        <begin position="125"/>
        <end position="142"/>
    </location>
</feature>
<feature type="transmembrane region" description="Helical" evidence="1">
    <location>
        <begin position="39"/>
        <end position="58"/>
    </location>
</feature>
<keyword evidence="1" id="KW-0812">Transmembrane</keyword>
<sequence>MDTCKRNELLIGLAMLGAGLGYLFMTLQLPRRGFVDSAFVPYILSAVLCLLGVLQLLAWKKLPKPTAGAAVEKESIDYLTVIKSFALVIIYVALLETVGFPIMTALYLYVQFLVLTPLDQKANHLLYAGIALVSSASIYFLFRESFDLLLPAGLLNF</sequence>
<dbReference type="EMBL" id="LR215729">
    <property type="protein sequence ID" value="VEV97878.1"/>
    <property type="molecule type" value="Genomic_DNA"/>
</dbReference>
<dbReference type="Pfam" id="PF07331">
    <property type="entry name" value="TctB"/>
    <property type="match status" value="1"/>
</dbReference>
<reference evidence="3" key="1">
    <citation type="submission" date="2019-02" db="EMBL/GenBank/DDBJ databases">
        <authorList>
            <consortium name="Genoscope - CEA"/>
            <person name="William W."/>
        </authorList>
    </citation>
    <scope>NUCLEOTIDE SEQUENCE [LARGE SCALE GENOMIC DNA]</scope>
    <source>
        <strain evidence="3">YSy11</strain>
    </source>
</reference>
<evidence type="ECO:0000313" key="3">
    <source>
        <dbReference type="EMBL" id="VEV97878.1"/>
    </source>
</evidence>
<evidence type="ECO:0000256" key="1">
    <source>
        <dbReference type="SAM" id="Phobius"/>
    </source>
</evidence>
<dbReference type="InterPro" id="IPR009936">
    <property type="entry name" value="DUF1468"/>
</dbReference>
<evidence type="ECO:0000259" key="2">
    <source>
        <dbReference type="Pfam" id="PF07331"/>
    </source>
</evidence>
<keyword evidence="1" id="KW-0472">Membrane</keyword>
<dbReference type="RefSeq" id="WP_150548594.1">
    <property type="nucleotide sequence ID" value="NZ_JBALWF010000028.1"/>
</dbReference>
<feature type="domain" description="DUF1468" evidence="2">
    <location>
        <begin position="10"/>
        <end position="151"/>
    </location>
</feature>
<keyword evidence="1" id="KW-1133">Transmembrane helix</keyword>
<organism evidence="3">
    <name type="scientific">Pseudomonas marincola</name>
    <dbReference type="NCBI Taxonomy" id="437900"/>
    <lineage>
        <taxon>Bacteria</taxon>
        <taxon>Pseudomonadati</taxon>
        <taxon>Pseudomonadota</taxon>
        <taxon>Gammaproteobacteria</taxon>
        <taxon>Pseudomonadales</taxon>
        <taxon>Pseudomonadaceae</taxon>
        <taxon>Pseudomonas</taxon>
    </lineage>
</organism>
<feature type="transmembrane region" description="Helical" evidence="1">
    <location>
        <begin position="9"/>
        <end position="27"/>
    </location>
</feature>